<accession>A0ABD2NXX8</accession>
<gene>
    <name evidence="2" type="ORF">HHI36_006433</name>
</gene>
<dbReference type="AlphaFoldDB" id="A0ABD2NXX8"/>
<dbReference type="Proteomes" id="UP001516400">
    <property type="component" value="Unassembled WGS sequence"/>
</dbReference>
<comment type="caution">
    <text evidence="2">The sequence shown here is derived from an EMBL/GenBank/DDBJ whole genome shotgun (WGS) entry which is preliminary data.</text>
</comment>
<reference evidence="2 3" key="1">
    <citation type="journal article" date="2021" name="BMC Biol.">
        <title>Horizontally acquired antibacterial genes associated with adaptive radiation of ladybird beetles.</title>
        <authorList>
            <person name="Li H.S."/>
            <person name="Tang X.F."/>
            <person name="Huang Y.H."/>
            <person name="Xu Z.Y."/>
            <person name="Chen M.L."/>
            <person name="Du X.Y."/>
            <person name="Qiu B.Y."/>
            <person name="Chen P.T."/>
            <person name="Zhang W."/>
            <person name="Slipinski A."/>
            <person name="Escalona H.E."/>
            <person name="Waterhouse R.M."/>
            <person name="Zwick A."/>
            <person name="Pang H."/>
        </authorList>
    </citation>
    <scope>NUCLEOTIDE SEQUENCE [LARGE SCALE GENOMIC DNA]</scope>
    <source>
        <strain evidence="2">SYSU2018</strain>
    </source>
</reference>
<evidence type="ECO:0000256" key="1">
    <source>
        <dbReference type="SAM" id="MobiDB-lite"/>
    </source>
</evidence>
<dbReference type="EMBL" id="JABFTP020000144">
    <property type="protein sequence ID" value="KAL3283284.1"/>
    <property type="molecule type" value="Genomic_DNA"/>
</dbReference>
<name>A0ABD2NXX8_9CUCU</name>
<feature type="compositionally biased region" description="Low complexity" evidence="1">
    <location>
        <begin position="120"/>
        <end position="160"/>
    </location>
</feature>
<evidence type="ECO:0000313" key="2">
    <source>
        <dbReference type="EMBL" id="KAL3283284.1"/>
    </source>
</evidence>
<protein>
    <submittedName>
        <fullName evidence="2">Uncharacterized protein</fullName>
    </submittedName>
</protein>
<keyword evidence="3" id="KW-1185">Reference proteome</keyword>
<sequence length="182" mass="20358">MQSNQAAMFTQQYGNIQNTVNQPYGNYPGNNMMANNMANNQQVLQGGSGGMFPGQQQGFATQQRPQPDYRGMAQNPRQQYIQQQVPNVTMNANMNPMGAIGGQQAGAVPPYSRPNAQGMQPGIQGQPNQFQQQQQQQQRMRQQMMAMQQQHQGGPQGQQPSPNLVSHLRQMPYHQQPPPYNM</sequence>
<feature type="region of interest" description="Disordered" evidence="1">
    <location>
        <begin position="100"/>
        <end position="182"/>
    </location>
</feature>
<evidence type="ECO:0000313" key="3">
    <source>
        <dbReference type="Proteomes" id="UP001516400"/>
    </source>
</evidence>
<proteinExistence type="predicted"/>
<organism evidence="2 3">
    <name type="scientific">Cryptolaemus montrouzieri</name>
    <dbReference type="NCBI Taxonomy" id="559131"/>
    <lineage>
        <taxon>Eukaryota</taxon>
        <taxon>Metazoa</taxon>
        <taxon>Ecdysozoa</taxon>
        <taxon>Arthropoda</taxon>
        <taxon>Hexapoda</taxon>
        <taxon>Insecta</taxon>
        <taxon>Pterygota</taxon>
        <taxon>Neoptera</taxon>
        <taxon>Endopterygota</taxon>
        <taxon>Coleoptera</taxon>
        <taxon>Polyphaga</taxon>
        <taxon>Cucujiformia</taxon>
        <taxon>Coccinelloidea</taxon>
        <taxon>Coccinellidae</taxon>
        <taxon>Scymninae</taxon>
        <taxon>Scymnini</taxon>
        <taxon>Cryptolaemus</taxon>
    </lineage>
</organism>